<dbReference type="Pfam" id="PF01565">
    <property type="entry name" value="FAD_binding_4"/>
    <property type="match status" value="1"/>
</dbReference>
<evidence type="ECO:0000256" key="7">
    <source>
        <dbReference type="ARBA" id="ARBA00022490"/>
    </source>
</evidence>
<comment type="function">
    <text evidence="2 19">Cell wall formation.</text>
</comment>
<comment type="cofactor">
    <cofactor evidence="1 19">
        <name>FAD</name>
        <dbReference type="ChEBI" id="CHEBI:57692"/>
    </cofactor>
</comment>
<dbReference type="EMBL" id="CP058952">
    <property type="protein sequence ID" value="QLI82541.1"/>
    <property type="molecule type" value="Genomic_DNA"/>
</dbReference>
<dbReference type="Gene3D" id="3.30.43.10">
    <property type="entry name" value="Uridine Diphospho-n-acetylenolpyruvylglucosamine Reductase, domain 2"/>
    <property type="match status" value="1"/>
</dbReference>
<dbReference type="GO" id="GO:0009252">
    <property type="term" value="P:peptidoglycan biosynthetic process"/>
    <property type="evidence" value="ECO:0007669"/>
    <property type="project" value="UniProtKB-UniRule"/>
</dbReference>
<keyword evidence="13 19" id="KW-0573">Peptidoglycan synthesis</keyword>
<dbReference type="PANTHER" id="PTHR21071:SF4">
    <property type="entry name" value="UDP-N-ACETYLENOLPYRUVOYLGLUCOSAMINE REDUCTASE"/>
    <property type="match status" value="1"/>
</dbReference>
<evidence type="ECO:0000256" key="8">
    <source>
        <dbReference type="ARBA" id="ARBA00022618"/>
    </source>
</evidence>
<keyword evidence="12 19" id="KW-0133">Cell shape</keyword>
<dbReference type="UniPathway" id="UPA00219"/>
<name>A0A7D5Z5S7_9NEIS</name>
<dbReference type="KEGG" id="cfon:HZU75_13950"/>
<dbReference type="GO" id="GO:0005829">
    <property type="term" value="C:cytosol"/>
    <property type="evidence" value="ECO:0007669"/>
    <property type="project" value="TreeGrafter"/>
</dbReference>
<dbReference type="InterPro" id="IPR011601">
    <property type="entry name" value="MurB_C"/>
</dbReference>
<dbReference type="NCBIfam" id="NF000755">
    <property type="entry name" value="PRK00046.1"/>
    <property type="match status" value="1"/>
</dbReference>
<dbReference type="InterPro" id="IPR003170">
    <property type="entry name" value="MurB"/>
</dbReference>
<comment type="catalytic activity">
    <reaction evidence="18 19">
        <text>UDP-N-acetyl-alpha-D-muramate + NADP(+) = UDP-N-acetyl-3-O-(1-carboxyvinyl)-alpha-D-glucosamine + NADPH + H(+)</text>
        <dbReference type="Rhea" id="RHEA:12248"/>
        <dbReference type="ChEBI" id="CHEBI:15378"/>
        <dbReference type="ChEBI" id="CHEBI:57783"/>
        <dbReference type="ChEBI" id="CHEBI:58349"/>
        <dbReference type="ChEBI" id="CHEBI:68483"/>
        <dbReference type="ChEBI" id="CHEBI:70757"/>
        <dbReference type="EC" id="1.3.1.98"/>
    </reaction>
</comment>
<evidence type="ECO:0000256" key="17">
    <source>
        <dbReference type="ARBA" id="ARBA00031026"/>
    </source>
</evidence>
<evidence type="ECO:0000256" key="13">
    <source>
        <dbReference type="ARBA" id="ARBA00022984"/>
    </source>
</evidence>
<accession>A0A7D5Z5S7</accession>
<keyword evidence="10 19" id="KW-0274">FAD</keyword>
<evidence type="ECO:0000256" key="11">
    <source>
        <dbReference type="ARBA" id="ARBA00022857"/>
    </source>
</evidence>
<evidence type="ECO:0000256" key="6">
    <source>
        <dbReference type="ARBA" id="ARBA00015188"/>
    </source>
</evidence>
<evidence type="ECO:0000256" key="4">
    <source>
        <dbReference type="ARBA" id="ARBA00004752"/>
    </source>
</evidence>
<evidence type="ECO:0000256" key="10">
    <source>
        <dbReference type="ARBA" id="ARBA00022827"/>
    </source>
</evidence>
<dbReference type="Gene3D" id="3.30.465.10">
    <property type="match status" value="1"/>
</dbReference>
<keyword evidence="8 19" id="KW-0132">Cell division</keyword>
<dbReference type="GO" id="GO:0071949">
    <property type="term" value="F:FAD binding"/>
    <property type="evidence" value="ECO:0007669"/>
    <property type="project" value="InterPro"/>
</dbReference>
<comment type="pathway">
    <text evidence="4 19">Cell wall biogenesis; peptidoglycan biosynthesis.</text>
</comment>
<dbReference type="GO" id="GO:0051301">
    <property type="term" value="P:cell division"/>
    <property type="evidence" value="ECO:0007669"/>
    <property type="project" value="UniProtKB-KW"/>
</dbReference>
<evidence type="ECO:0000256" key="3">
    <source>
        <dbReference type="ARBA" id="ARBA00004496"/>
    </source>
</evidence>
<dbReference type="Proteomes" id="UP000510822">
    <property type="component" value="Chromosome"/>
</dbReference>
<dbReference type="InterPro" id="IPR016166">
    <property type="entry name" value="FAD-bd_PCMH"/>
</dbReference>
<evidence type="ECO:0000256" key="9">
    <source>
        <dbReference type="ARBA" id="ARBA00022630"/>
    </source>
</evidence>
<comment type="subcellular location">
    <subcellularLocation>
        <location evidence="3 19">Cytoplasm</location>
    </subcellularLocation>
</comment>
<keyword evidence="16 19" id="KW-0961">Cell wall biogenesis/degradation</keyword>
<dbReference type="PROSITE" id="PS51387">
    <property type="entry name" value="FAD_PCMH"/>
    <property type="match status" value="1"/>
</dbReference>
<keyword evidence="14 19" id="KW-0560">Oxidoreductase</keyword>
<dbReference type="HAMAP" id="MF_00037">
    <property type="entry name" value="MurB"/>
    <property type="match status" value="1"/>
</dbReference>
<dbReference type="InterPro" id="IPR016167">
    <property type="entry name" value="FAD-bd_PCMH_sub1"/>
</dbReference>
<dbReference type="GO" id="GO:0008762">
    <property type="term" value="F:UDP-N-acetylmuramate dehydrogenase activity"/>
    <property type="evidence" value="ECO:0007669"/>
    <property type="project" value="UniProtKB-UniRule"/>
</dbReference>
<feature type="domain" description="FAD-binding PCMH-type" evidence="20">
    <location>
        <begin position="20"/>
        <end position="193"/>
    </location>
</feature>
<feature type="active site" evidence="19">
    <location>
        <position position="169"/>
    </location>
</feature>
<sequence>MCDAMLQIHTNYSLTKLNTFGLTAAAEYFVVIESLEQLRECIANPQLRTMPWWILGGGSNVVLPDLVHGLVLQVSLRGKDLVAEDDKAWYVRAGAGENWHKFVQWTLGQGWGGLENLSLIPGTVGASPVQNIGAYGVEIKDVFHELQAINLKTGELHTFAHHDCRFSYRDSVFKQEEAGVWCIISVVFRLSKNHQVKTSYGDIEQALLELGLEKTPSNVAQAVITVRQRKLPDPAEIGNAGSYFKNPIIPTTQAVTLKRQYPEVVMYSVDAQSTKLAAGWLIEQAGWKGRELGVVGMFARQALVMVNHGGAIQDDVIRLENKIKDEINQKFGVSIEAEPIKWE</sequence>
<dbReference type="Gene3D" id="3.90.78.10">
    <property type="entry name" value="UDP-N-acetylenolpyruvoylglucosamine reductase, C-terminal domain"/>
    <property type="match status" value="1"/>
</dbReference>
<evidence type="ECO:0000256" key="2">
    <source>
        <dbReference type="ARBA" id="ARBA00003921"/>
    </source>
</evidence>
<evidence type="ECO:0000256" key="18">
    <source>
        <dbReference type="ARBA" id="ARBA00048914"/>
    </source>
</evidence>
<dbReference type="InterPro" id="IPR016169">
    <property type="entry name" value="FAD-bd_PCMH_sub2"/>
</dbReference>
<keyword evidence="7 19" id="KW-0963">Cytoplasm</keyword>
<dbReference type="SUPFAM" id="SSF56194">
    <property type="entry name" value="Uridine diphospho-N-Acetylenolpyruvylglucosamine reductase, MurB, C-terminal domain"/>
    <property type="match status" value="1"/>
</dbReference>
<proteinExistence type="inferred from homology"/>
<dbReference type="SUPFAM" id="SSF56176">
    <property type="entry name" value="FAD-binding/transporter-associated domain-like"/>
    <property type="match status" value="1"/>
</dbReference>
<dbReference type="EC" id="1.3.1.98" evidence="5 19"/>
<dbReference type="Pfam" id="PF02873">
    <property type="entry name" value="MurB_C"/>
    <property type="match status" value="1"/>
</dbReference>
<dbReference type="NCBIfam" id="NF010478">
    <property type="entry name" value="PRK13903.1"/>
    <property type="match status" value="1"/>
</dbReference>
<evidence type="ECO:0000256" key="12">
    <source>
        <dbReference type="ARBA" id="ARBA00022960"/>
    </source>
</evidence>
<dbReference type="AlphaFoldDB" id="A0A7D5Z5S7"/>
<evidence type="ECO:0000259" key="20">
    <source>
        <dbReference type="PROSITE" id="PS51387"/>
    </source>
</evidence>
<keyword evidence="11 19" id="KW-0521">NADP</keyword>
<evidence type="ECO:0000256" key="14">
    <source>
        <dbReference type="ARBA" id="ARBA00023002"/>
    </source>
</evidence>
<gene>
    <name evidence="19 21" type="primary">murB</name>
    <name evidence="21" type="ORF">HZU75_13950</name>
</gene>
<evidence type="ECO:0000256" key="15">
    <source>
        <dbReference type="ARBA" id="ARBA00023306"/>
    </source>
</evidence>
<protein>
    <recommendedName>
        <fullName evidence="6 19">UDP-N-acetylenolpyruvoylglucosamine reductase</fullName>
        <ecNumber evidence="5 19">1.3.1.98</ecNumber>
    </recommendedName>
    <alternativeName>
        <fullName evidence="17 19">UDP-N-acetylmuramate dehydrogenase</fullName>
    </alternativeName>
</protein>
<reference evidence="21 22" key="1">
    <citation type="journal article" date="2016" name="Int. J. Syst. Evol. Microbiol.">
        <title>Chitinibacter fontanus sp. nov., isolated from a spring.</title>
        <authorList>
            <person name="Sheu S.Y."/>
            <person name="Li Y.S."/>
            <person name="Young C.C."/>
            <person name="Chen W.M."/>
        </authorList>
    </citation>
    <scope>NUCLEOTIDE SEQUENCE [LARGE SCALE GENOMIC DNA]</scope>
    <source>
        <strain evidence="21 22">STM-7</strain>
    </source>
</reference>
<evidence type="ECO:0000256" key="19">
    <source>
        <dbReference type="HAMAP-Rule" id="MF_00037"/>
    </source>
</evidence>
<keyword evidence="9 19" id="KW-0285">Flavoprotein</keyword>
<dbReference type="GO" id="GO:0071555">
    <property type="term" value="P:cell wall organization"/>
    <property type="evidence" value="ECO:0007669"/>
    <property type="project" value="UniProtKB-KW"/>
</dbReference>
<keyword evidence="22" id="KW-1185">Reference proteome</keyword>
<evidence type="ECO:0000313" key="22">
    <source>
        <dbReference type="Proteomes" id="UP000510822"/>
    </source>
</evidence>
<organism evidence="21 22">
    <name type="scientific">Chitinibacter fontanus</name>
    <dbReference type="NCBI Taxonomy" id="1737446"/>
    <lineage>
        <taxon>Bacteria</taxon>
        <taxon>Pseudomonadati</taxon>
        <taxon>Pseudomonadota</taxon>
        <taxon>Betaproteobacteria</taxon>
        <taxon>Neisseriales</taxon>
        <taxon>Chitinibacteraceae</taxon>
        <taxon>Chitinibacter</taxon>
    </lineage>
</organism>
<dbReference type="InterPro" id="IPR036635">
    <property type="entry name" value="MurB_C_sf"/>
</dbReference>
<feature type="active site" description="Proton donor" evidence="19">
    <location>
        <position position="242"/>
    </location>
</feature>
<evidence type="ECO:0000313" key="21">
    <source>
        <dbReference type="EMBL" id="QLI82541.1"/>
    </source>
</evidence>
<dbReference type="InterPro" id="IPR036318">
    <property type="entry name" value="FAD-bd_PCMH-like_sf"/>
</dbReference>
<evidence type="ECO:0000256" key="5">
    <source>
        <dbReference type="ARBA" id="ARBA00012518"/>
    </source>
</evidence>
<dbReference type="GO" id="GO:0008360">
    <property type="term" value="P:regulation of cell shape"/>
    <property type="evidence" value="ECO:0007669"/>
    <property type="project" value="UniProtKB-KW"/>
</dbReference>
<feature type="active site" evidence="19">
    <location>
        <position position="338"/>
    </location>
</feature>
<keyword evidence="15 19" id="KW-0131">Cell cycle</keyword>
<evidence type="ECO:0000256" key="1">
    <source>
        <dbReference type="ARBA" id="ARBA00001974"/>
    </source>
</evidence>
<dbReference type="NCBIfam" id="TIGR00179">
    <property type="entry name" value="murB"/>
    <property type="match status" value="1"/>
</dbReference>
<dbReference type="PANTHER" id="PTHR21071">
    <property type="entry name" value="UDP-N-ACETYLENOLPYRUVOYLGLUCOSAMINE REDUCTASE"/>
    <property type="match status" value="1"/>
</dbReference>
<comment type="similarity">
    <text evidence="19">Belongs to the MurB family.</text>
</comment>
<dbReference type="InterPro" id="IPR006094">
    <property type="entry name" value="Oxid_FAD_bind_N"/>
</dbReference>
<evidence type="ECO:0000256" key="16">
    <source>
        <dbReference type="ARBA" id="ARBA00023316"/>
    </source>
</evidence>